<name>A0AAD8V870_9PEZI</name>
<dbReference type="AlphaFoldDB" id="A0AAD8V870"/>
<evidence type="ECO:0000313" key="2">
    <source>
        <dbReference type="Proteomes" id="UP001230504"/>
    </source>
</evidence>
<dbReference type="Proteomes" id="UP001230504">
    <property type="component" value="Unassembled WGS sequence"/>
</dbReference>
<accession>A0AAD8V870</accession>
<dbReference type="RefSeq" id="XP_060417482.1">
    <property type="nucleotide sequence ID" value="XM_060553358.1"/>
</dbReference>
<dbReference type="EMBL" id="JAHLJV010000011">
    <property type="protein sequence ID" value="KAK1596629.1"/>
    <property type="molecule type" value="Genomic_DNA"/>
</dbReference>
<keyword evidence="2" id="KW-1185">Reference proteome</keyword>
<dbReference type="GeneID" id="85437598"/>
<evidence type="ECO:0000313" key="1">
    <source>
        <dbReference type="EMBL" id="KAK1596629.1"/>
    </source>
</evidence>
<sequence>MPHASPLFSAELLLYTRAGPGPELKSNIESGTWGRLAKYYRAPCASLSRCPVRVQHAGGCESPICIRTEYEHRHRVRDGPPENKRGKSKGPAPSRYLVILLPLVCSLLLLCHGSPGRPSPIAPPFSIDFPLPCPLNIQHFNENTANHSSPLGPNFPNSFGRRMTEVSIPHPPPFPHHPKVSLAQKKKKKDSCPPFLRAGKVGGECASADPTLLRYLHLQIARTVGSPALAYHQTALHNHHYHHHHPPLIPQAAYCQVCLVCRCLSSVRQFCPPYSSRCKALSGIVGDQTFLAIEIGIGPFFRRGIGRRSSGAWAKSRLSLDLLRDSGSNLTFAVTSILPRTLGTPTISSLLTITSQKPGTL</sequence>
<comment type="caution">
    <text evidence="1">The sequence shown here is derived from an EMBL/GenBank/DDBJ whole genome shotgun (WGS) entry which is preliminary data.</text>
</comment>
<reference evidence="1" key="1">
    <citation type="submission" date="2021-06" db="EMBL/GenBank/DDBJ databases">
        <title>Comparative genomics, transcriptomics and evolutionary studies reveal genomic signatures of adaptation to plant cell wall in hemibiotrophic fungi.</title>
        <authorList>
            <consortium name="DOE Joint Genome Institute"/>
            <person name="Baroncelli R."/>
            <person name="Diaz J.F."/>
            <person name="Benocci T."/>
            <person name="Peng M."/>
            <person name="Battaglia E."/>
            <person name="Haridas S."/>
            <person name="Andreopoulos W."/>
            <person name="Labutti K."/>
            <person name="Pangilinan J."/>
            <person name="Floch G.L."/>
            <person name="Makela M.R."/>
            <person name="Henrissat B."/>
            <person name="Grigoriev I.V."/>
            <person name="Crouch J.A."/>
            <person name="De Vries R.P."/>
            <person name="Sukno S.A."/>
            <person name="Thon M.R."/>
        </authorList>
    </citation>
    <scope>NUCLEOTIDE SEQUENCE</scope>
    <source>
        <strain evidence="1">CBS 125086</strain>
    </source>
</reference>
<gene>
    <name evidence="1" type="ORF">LY79DRAFT_50049</name>
</gene>
<proteinExistence type="predicted"/>
<organism evidence="1 2">
    <name type="scientific">Colletotrichum navitas</name>
    <dbReference type="NCBI Taxonomy" id="681940"/>
    <lineage>
        <taxon>Eukaryota</taxon>
        <taxon>Fungi</taxon>
        <taxon>Dikarya</taxon>
        <taxon>Ascomycota</taxon>
        <taxon>Pezizomycotina</taxon>
        <taxon>Sordariomycetes</taxon>
        <taxon>Hypocreomycetidae</taxon>
        <taxon>Glomerellales</taxon>
        <taxon>Glomerellaceae</taxon>
        <taxon>Colletotrichum</taxon>
        <taxon>Colletotrichum graminicola species complex</taxon>
    </lineage>
</organism>
<protein>
    <submittedName>
        <fullName evidence="1">Uncharacterized protein</fullName>
    </submittedName>
</protein>